<feature type="compositionally biased region" description="Basic and acidic residues" evidence="1">
    <location>
        <begin position="153"/>
        <end position="165"/>
    </location>
</feature>
<dbReference type="EMBL" id="KZ345077">
    <property type="protein sequence ID" value="PIO76141.1"/>
    <property type="molecule type" value="Genomic_DNA"/>
</dbReference>
<feature type="region of interest" description="Disordered" evidence="1">
    <location>
        <begin position="146"/>
        <end position="186"/>
    </location>
</feature>
<evidence type="ECO:0000313" key="3">
    <source>
        <dbReference type="Proteomes" id="UP000230423"/>
    </source>
</evidence>
<proteinExistence type="predicted"/>
<feature type="region of interest" description="Disordered" evidence="1">
    <location>
        <begin position="249"/>
        <end position="274"/>
    </location>
</feature>
<reference evidence="2 3" key="1">
    <citation type="submission" date="2015-09" db="EMBL/GenBank/DDBJ databases">
        <title>Draft genome of the parasitic nematode Teladorsagia circumcincta isolate WARC Sus (inbred).</title>
        <authorList>
            <person name="Mitreva M."/>
        </authorList>
    </citation>
    <scope>NUCLEOTIDE SEQUENCE [LARGE SCALE GENOMIC DNA]</scope>
    <source>
        <strain evidence="2 3">S</strain>
    </source>
</reference>
<gene>
    <name evidence="2" type="ORF">TELCIR_01789</name>
</gene>
<evidence type="ECO:0000313" key="2">
    <source>
        <dbReference type="EMBL" id="PIO76141.1"/>
    </source>
</evidence>
<keyword evidence="3" id="KW-1185">Reference proteome</keyword>
<dbReference type="Proteomes" id="UP000230423">
    <property type="component" value="Unassembled WGS sequence"/>
</dbReference>
<accession>A0A2G9V0X2</accession>
<dbReference type="AlphaFoldDB" id="A0A2G9V0X2"/>
<protein>
    <submittedName>
        <fullName evidence="2">Uncharacterized protein</fullName>
    </submittedName>
</protein>
<name>A0A2G9V0X2_TELCI</name>
<sequence length="478" mass="54788">MRTGWVHLSFVKAADFIAQSSDPLEGGKKIPLLVEFLILNASEVMPPGFNSDNIFSILNSVDHNANHLCSPEPTCSDDEGSQRTPIIEEVEGEPSPSLNDLRDEVTPDLPPRFLEVIHENEGVLSFSDSDDEVELIRRPLSRASFRSETLRQQNDDTLKKEELLPEKSIPSQLVDERKQPDTPRSPCLKRIHFQRKQEQVQQRSSELFKFDVRHEAKPDRLKEEKCVNNSAGTTRKDPVVIESSLRATTKEGIRSEEPQKPTVHVHPFTPDIPSQEPILRTITERLQSLRDNQLDVDSSPRLSRRSFLAPDEPIRFRDSYIDTAESPRLSKKFYEPDPSPMNSRRFVENRVSHEDLYSPLYKPQEFPYRSEPPYKHFEPQIITERFSSYCIEPPVDEQLRKESTIKRVEIGRSGSHRSDKAPPVLQKDIQRAASVKSGRRADACVGMDSLEINWSVRQLKTLFQDKRAPSINTDYTIS</sequence>
<organism evidence="2 3">
    <name type="scientific">Teladorsagia circumcincta</name>
    <name type="common">Brown stomach worm</name>
    <name type="synonym">Ostertagia circumcincta</name>
    <dbReference type="NCBI Taxonomy" id="45464"/>
    <lineage>
        <taxon>Eukaryota</taxon>
        <taxon>Metazoa</taxon>
        <taxon>Ecdysozoa</taxon>
        <taxon>Nematoda</taxon>
        <taxon>Chromadorea</taxon>
        <taxon>Rhabditida</taxon>
        <taxon>Rhabditina</taxon>
        <taxon>Rhabditomorpha</taxon>
        <taxon>Strongyloidea</taxon>
        <taxon>Trichostrongylidae</taxon>
        <taxon>Teladorsagia</taxon>
    </lineage>
</organism>
<evidence type="ECO:0000256" key="1">
    <source>
        <dbReference type="SAM" id="MobiDB-lite"/>
    </source>
</evidence>
<feature type="compositionally biased region" description="Basic and acidic residues" evidence="1">
    <location>
        <begin position="249"/>
        <end position="259"/>
    </location>
</feature>
<dbReference type="OrthoDB" id="9994905at2759"/>